<dbReference type="InterPro" id="IPR036514">
    <property type="entry name" value="SGNH_hydro_sf"/>
</dbReference>
<dbReference type="GO" id="GO:0052689">
    <property type="term" value="F:carboxylic ester hydrolase activity"/>
    <property type="evidence" value="ECO:0007669"/>
    <property type="project" value="InterPro"/>
</dbReference>
<dbReference type="AlphaFoldDB" id="A0A7R7EHN7"/>
<dbReference type="PANTHER" id="PTHR37834:SF2">
    <property type="entry name" value="ESTERASE, SGNH HYDROLASE-TYPE"/>
    <property type="match status" value="1"/>
</dbReference>
<proteinExistence type="predicted"/>
<keyword evidence="3" id="KW-1185">Reference proteome</keyword>
<reference evidence="2 3" key="1">
    <citation type="submission" date="2020-11" db="EMBL/GenBank/DDBJ databases">
        <title>Draft genome sequencing of a Lachnospiraceae strain isolated from anoxic soil subjected to BSD treatment.</title>
        <authorList>
            <person name="Uek A."/>
            <person name="Tonouchi A."/>
        </authorList>
    </citation>
    <scope>NUCLEOTIDE SEQUENCE [LARGE SCALE GENOMIC DNA]</scope>
    <source>
        <strain evidence="2 3">TB5</strain>
    </source>
</reference>
<dbReference type="EMBL" id="AP024169">
    <property type="protein sequence ID" value="BCN28861.1"/>
    <property type="molecule type" value="Genomic_DNA"/>
</dbReference>
<name>A0A7R7EHN7_9FIRM</name>
<dbReference type="Gene3D" id="2.60.120.260">
    <property type="entry name" value="Galactose-binding domain-like"/>
    <property type="match status" value="1"/>
</dbReference>
<feature type="domain" description="Carbohydrate esterase 2 N-terminal" evidence="1">
    <location>
        <begin position="14"/>
        <end position="126"/>
    </location>
</feature>
<dbReference type="InterPro" id="IPR001087">
    <property type="entry name" value="GDSL"/>
</dbReference>
<dbReference type="Proteomes" id="UP000595897">
    <property type="component" value="Chromosome"/>
</dbReference>
<evidence type="ECO:0000313" key="2">
    <source>
        <dbReference type="EMBL" id="BCN28861.1"/>
    </source>
</evidence>
<dbReference type="InterPro" id="IPR052762">
    <property type="entry name" value="PCW_deacetylase/CE"/>
</dbReference>
<dbReference type="InterPro" id="IPR037461">
    <property type="entry name" value="CtCE2-like_dom"/>
</dbReference>
<organism evidence="2 3">
    <name type="scientific">Anaeromicropila herbilytica</name>
    <dbReference type="NCBI Taxonomy" id="2785025"/>
    <lineage>
        <taxon>Bacteria</taxon>
        <taxon>Bacillati</taxon>
        <taxon>Bacillota</taxon>
        <taxon>Clostridia</taxon>
        <taxon>Lachnospirales</taxon>
        <taxon>Lachnospiraceae</taxon>
        <taxon>Anaeromicropila</taxon>
    </lineage>
</organism>
<accession>A0A7R7EHN7</accession>
<dbReference type="RefSeq" id="WP_271714167.1">
    <property type="nucleotide sequence ID" value="NZ_AP024169.1"/>
</dbReference>
<dbReference type="Pfam" id="PF00657">
    <property type="entry name" value="Lipase_GDSL"/>
    <property type="match status" value="1"/>
</dbReference>
<dbReference type="CDD" id="cd01831">
    <property type="entry name" value="Endoglucanase_E_like"/>
    <property type="match status" value="1"/>
</dbReference>
<dbReference type="SUPFAM" id="SSF52266">
    <property type="entry name" value="SGNH hydrolase"/>
    <property type="match status" value="1"/>
</dbReference>
<sequence>MNTYTANESNVKLIGRTYLRDEILWFALSGTGVEFTFQGTKAVITLVGDNVSSVAENKDNYARIAIYVNGERVIDDIIDQEEKTYTVIDSKVEETAVVQIIKLSETAMSTVGVKQIAVEAKDGIHPTKDKEHRIEIIGDSITCGYGMDDPDENHHFSTTTEDVTKAYSYRTIQALNVDYSIFSISGYGIISGYTESGNKIPEQTIPQYYEKLGFSYGDFAGLVKVSSVEWDFTKYQPELIVINLGTNDDSYCQDDITRQEDYKENYIQFIKKVRSYNKDSKILCTLGIMGDRLYPFVEKAVEEYTIQTGDTNIETMRFDVQNPEDGYVADWHPSEITHQKAADKIAKEIKTIMNW</sequence>
<dbReference type="KEGG" id="ahb:bsdtb5_01560"/>
<dbReference type="Gene3D" id="3.40.50.1110">
    <property type="entry name" value="SGNH hydrolase"/>
    <property type="match status" value="1"/>
</dbReference>
<gene>
    <name evidence="2" type="ORF">bsdtb5_01560</name>
</gene>
<dbReference type="InterPro" id="IPR040794">
    <property type="entry name" value="CE2_N"/>
</dbReference>
<protein>
    <submittedName>
        <fullName evidence="2">Acetylxylan esterase</fullName>
    </submittedName>
</protein>
<dbReference type="PANTHER" id="PTHR37834">
    <property type="entry name" value="GDSL-LIKE LIPASE/ACYLHYDROLASE DOMAIN PROTEIN (AFU_ORTHOLOGUE AFUA_2G00620)"/>
    <property type="match status" value="1"/>
</dbReference>
<evidence type="ECO:0000313" key="3">
    <source>
        <dbReference type="Proteomes" id="UP000595897"/>
    </source>
</evidence>
<evidence type="ECO:0000259" key="1">
    <source>
        <dbReference type="Pfam" id="PF17996"/>
    </source>
</evidence>
<dbReference type="Pfam" id="PF17996">
    <property type="entry name" value="CE2_N"/>
    <property type="match status" value="1"/>
</dbReference>